<name>A0AAN5CTA6_9BILA</name>
<dbReference type="AlphaFoldDB" id="A0AAN5CTA6"/>
<protein>
    <submittedName>
        <fullName evidence="1">Uncharacterized protein</fullName>
    </submittedName>
</protein>
<keyword evidence="2" id="KW-1185">Reference proteome</keyword>
<organism evidence="1 2">
    <name type="scientific">Pristionchus mayeri</name>
    <dbReference type="NCBI Taxonomy" id="1317129"/>
    <lineage>
        <taxon>Eukaryota</taxon>
        <taxon>Metazoa</taxon>
        <taxon>Ecdysozoa</taxon>
        <taxon>Nematoda</taxon>
        <taxon>Chromadorea</taxon>
        <taxon>Rhabditida</taxon>
        <taxon>Rhabditina</taxon>
        <taxon>Diplogasteromorpha</taxon>
        <taxon>Diplogasteroidea</taxon>
        <taxon>Neodiplogasteridae</taxon>
        <taxon>Pristionchus</taxon>
    </lineage>
</organism>
<evidence type="ECO:0000313" key="1">
    <source>
        <dbReference type="EMBL" id="GMR50418.1"/>
    </source>
</evidence>
<feature type="non-terminal residue" evidence="1">
    <location>
        <position position="1"/>
    </location>
</feature>
<reference evidence="2" key="1">
    <citation type="submission" date="2022-10" db="EMBL/GenBank/DDBJ databases">
        <title>Genome assembly of Pristionchus species.</title>
        <authorList>
            <person name="Yoshida K."/>
            <person name="Sommer R.J."/>
        </authorList>
    </citation>
    <scope>NUCLEOTIDE SEQUENCE [LARGE SCALE GENOMIC DNA]</scope>
    <source>
        <strain evidence="2">RS5460</strain>
    </source>
</reference>
<proteinExistence type="predicted"/>
<gene>
    <name evidence="1" type="ORF">PMAYCL1PPCAC_20613</name>
</gene>
<evidence type="ECO:0000313" key="2">
    <source>
        <dbReference type="Proteomes" id="UP001328107"/>
    </source>
</evidence>
<dbReference type="Proteomes" id="UP001328107">
    <property type="component" value="Unassembled WGS sequence"/>
</dbReference>
<comment type="caution">
    <text evidence="1">The sequence shown here is derived from an EMBL/GenBank/DDBJ whole genome shotgun (WGS) entry which is preliminary data.</text>
</comment>
<dbReference type="EMBL" id="BTRK01000004">
    <property type="protein sequence ID" value="GMR50418.1"/>
    <property type="molecule type" value="Genomic_DNA"/>
</dbReference>
<sequence>FSNLFISNGRSLRQLLLSYHPSHRSVDGQGMRWSALPQHPSHLPRILPWSDSRLLYHQRQSPSPPLNALLEFCSLQLLRTLIRVPSLNYFQLYFNNPSRICSGQINVSI</sequence>
<accession>A0AAN5CTA6</accession>